<name>A0AA39TPN3_ACESA</name>
<evidence type="ECO:0000256" key="12">
    <source>
        <dbReference type="SAM" id="Phobius"/>
    </source>
</evidence>
<keyword evidence="8 11" id="KW-0503">Monooxygenase</keyword>
<sequence>MSWTWITVAVSMLLVIFLIQSFLSIIKTDAKTKSLLLPPGPRGFPIFGSLHLLGKNPHKDLHKLAQKYGPIMFMRLGLMPTVVVSTPQAAELFLRTHDLVFASRPPLQAFKHTLYNQKDLIMAPYGSYWRTVRKMSTLVLFSNYKITSFKSMRKEELDLLIGFVRDNQMAAVDLSAKVGSLNADMTCRMVFGKKYMDEEFDERGFKGVIQEGMGYAATPNLGDYIPQLASLDLQGLTRKLKAISKVFDRFLEKVIGEHVQSSSSRDENRNEDFVDHLLSFMGSEETEFQIDIEHVKAIILDMLIAGIDTSAAAIEWTLSELMKHPRISKKVQKELENVVGKDRMVEESDLDNLEYLDMVIKESLRLHPVAPLLLPHESMEDCIVNGFHIPKKSRIFINAWAIGRDPNAWNDPDKFFPERFVDGDIDLHGCDFQLIPFGSGRRSCPGMQLGLTVVRLVLAQLMHCFDWELPDGTLPNELDMTEHFGIVTCRAKHLLAIPTYRLNKS</sequence>
<accession>A0AA39TPN3</accession>
<dbReference type="PROSITE" id="PS00086">
    <property type="entry name" value="CYTOCHROME_P450"/>
    <property type="match status" value="1"/>
</dbReference>
<keyword evidence="9 12" id="KW-0472">Membrane</keyword>
<dbReference type="GO" id="GO:0005506">
    <property type="term" value="F:iron ion binding"/>
    <property type="evidence" value="ECO:0007669"/>
    <property type="project" value="InterPro"/>
</dbReference>
<evidence type="ECO:0000313" key="13">
    <source>
        <dbReference type="EMBL" id="KAK0606555.1"/>
    </source>
</evidence>
<dbReference type="Gene3D" id="1.10.630.10">
    <property type="entry name" value="Cytochrome P450"/>
    <property type="match status" value="1"/>
</dbReference>
<dbReference type="PANTHER" id="PTHR47943:SF2">
    <property type="entry name" value="CYTOCHROME P450"/>
    <property type="match status" value="1"/>
</dbReference>
<evidence type="ECO:0000256" key="6">
    <source>
        <dbReference type="ARBA" id="ARBA00023002"/>
    </source>
</evidence>
<evidence type="ECO:0000256" key="5">
    <source>
        <dbReference type="ARBA" id="ARBA00022723"/>
    </source>
</evidence>
<organism evidence="13 14">
    <name type="scientific">Acer saccharum</name>
    <name type="common">Sugar maple</name>
    <dbReference type="NCBI Taxonomy" id="4024"/>
    <lineage>
        <taxon>Eukaryota</taxon>
        <taxon>Viridiplantae</taxon>
        <taxon>Streptophyta</taxon>
        <taxon>Embryophyta</taxon>
        <taxon>Tracheophyta</taxon>
        <taxon>Spermatophyta</taxon>
        <taxon>Magnoliopsida</taxon>
        <taxon>eudicotyledons</taxon>
        <taxon>Gunneridae</taxon>
        <taxon>Pentapetalae</taxon>
        <taxon>rosids</taxon>
        <taxon>malvids</taxon>
        <taxon>Sapindales</taxon>
        <taxon>Sapindaceae</taxon>
        <taxon>Hippocastanoideae</taxon>
        <taxon>Acereae</taxon>
        <taxon>Acer</taxon>
    </lineage>
</organism>
<dbReference type="Pfam" id="PF00067">
    <property type="entry name" value="p450"/>
    <property type="match status" value="1"/>
</dbReference>
<evidence type="ECO:0000256" key="8">
    <source>
        <dbReference type="ARBA" id="ARBA00023033"/>
    </source>
</evidence>
<reference evidence="13" key="1">
    <citation type="journal article" date="2022" name="Plant J.">
        <title>Strategies of tolerance reflected in two North American maple genomes.</title>
        <authorList>
            <person name="McEvoy S.L."/>
            <person name="Sezen U.U."/>
            <person name="Trouern-Trend A."/>
            <person name="McMahon S.M."/>
            <person name="Schaberg P.G."/>
            <person name="Yang J."/>
            <person name="Wegrzyn J.L."/>
            <person name="Swenson N.G."/>
        </authorList>
    </citation>
    <scope>NUCLEOTIDE SEQUENCE</scope>
    <source>
        <strain evidence="13">NS2018</strain>
    </source>
</reference>
<dbReference type="AlphaFoldDB" id="A0AA39TPN3"/>
<evidence type="ECO:0000256" key="7">
    <source>
        <dbReference type="ARBA" id="ARBA00023004"/>
    </source>
</evidence>
<comment type="similarity">
    <text evidence="3 11">Belongs to the cytochrome P450 family.</text>
</comment>
<dbReference type="InterPro" id="IPR036396">
    <property type="entry name" value="Cyt_P450_sf"/>
</dbReference>
<evidence type="ECO:0000256" key="11">
    <source>
        <dbReference type="RuleBase" id="RU000461"/>
    </source>
</evidence>
<dbReference type="PRINTS" id="PR00463">
    <property type="entry name" value="EP450I"/>
</dbReference>
<dbReference type="GO" id="GO:0016020">
    <property type="term" value="C:membrane"/>
    <property type="evidence" value="ECO:0007669"/>
    <property type="project" value="UniProtKB-SubCell"/>
</dbReference>
<keyword evidence="5 10" id="KW-0479">Metal-binding</keyword>
<dbReference type="EMBL" id="JAUESC010000001">
    <property type="protein sequence ID" value="KAK0606555.1"/>
    <property type="molecule type" value="Genomic_DNA"/>
</dbReference>
<evidence type="ECO:0000256" key="2">
    <source>
        <dbReference type="ARBA" id="ARBA00004370"/>
    </source>
</evidence>
<proteinExistence type="inferred from homology"/>
<comment type="subcellular location">
    <subcellularLocation>
        <location evidence="2">Membrane</location>
    </subcellularLocation>
</comment>
<dbReference type="Proteomes" id="UP001168877">
    <property type="component" value="Unassembled WGS sequence"/>
</dbReference>
<protein>
    <recommendedName>
        <fullName evidence="15">Cytochrome P450</fullName>
    </recommendedName>
</protein>
<dbReference type="SUPFAM" id="SSF48264">
    <property type="entry name" value="Cytochrome P450"/>
    <property type="match status" value="1"/>
</dbReference>
<evidence type="ECO:0000256" key="9">
    <source>
        <dbReference type="ARBA" id="ARBA00023136"/>
    </source>
</evidence>
<evidence type="ECO:0000313" key="14">
    <source>
        <dbReference type="Proteomes" id="UP001168877"/>
    </source>
</evidence>
<keyword evidence="7 10" id="KW-0408">Iron</keyword>
<dbReference type="InterPro" id="IPR017972">
    <property type="entry name" value="Cyt_P450_CS"/>
</dbReference>
<comment type="caution">
    <text evidence="13">The sequence shown here is derived from an EMBL/GenBank/DDBJ whole genome shotgun (WGS) entry which is preliminary data.</text>
</comment>
<evidence type="ECO:0008006" key="15">
    <source>
        <dbReference type="Google" id="ProtNLM"/>
    </source>
</evidence>
<dbReference type="InterPro" id="IPR001128">
    <property type="entry name" value="Cyt_P450"/>
</dbReference>
<evidence type="ECO:0000256" key="1">
    <source>
        <dbReference type="ARBA" id="ARBA00001971"/>
    </source>
</evidence>
<dbReference type="PANTHER" id="PTHR47943">
    <property type="entry name" value="CYTOCHROME P450 93A3-LIKE"/>
    <property type="match status" value="1"/>
</dbReference>
<comment type="cofactor">
    <cofactor evidence="1 10">
        <name>heme</name>
        <dbReference type="ChEBI" id="CHEBI:30413"/>
    </cofactor>
</comment>
<keyword evidence="4 10" id="KW-0349">Heme</keyword>
<dbReference type="CDD" id="cd11072">
    <property type="entry name" value="CYP71-like"/>
    <property type="match status" value="1"/>
</dbReference>
<keyword evidence="12" id="KW-0812">Transmembrane</keyword>
<dbReference type="GO" id="GO:0020037">
    <property type="term" value="F:heme binding"/>
    <property type="evidence" value="ECO:0007669"/>
    <property type="project" value="InterPro"/>
</dbReference>
<evidence type="ECO:0000256" key="3">
    <source>
        <dbReference type="ARBA" id="ARBA00010617"/>
    </source>
</evidence>
<dbReference type="GO" id="GO:0016705">
    <property type="term" value="F:oxidoreductase activity, acting on paired donors, with incorporation or reduction of molecular oxygen"/>
    <property type="evidence" value="ECO:0007669"/>
    <property type="project" value="InterPro"/>
</dbReference>
<keyword evidence="14" id="KW-1185">Reference proteome</keyword>
<keyword evidence="6 11" id="KW-0560">Oxidoreductase</keyword>
<evidence type="ECO:0000256" key="10">
    <source>
        <dbReference type="PIRSR" id="PIRSR602401-1"/>
    </source>
</evidence>
<evidence type="ECO:0000256" key="4">
    <source>
        <dbReference type="ARBA" id="ARBA00022617"/>
    </source>
</evidence>
<dbReference type="GO" id="GO:0004497">
    <property type="term" value="F:monooxygenase activity"/>
    <property type="evidence" value="ECO:0007669"/>
    <property type="project" value="UniProtKB-KW"/>
</dbReference>
<reference evidence="13" key="2">
    <citation type="submission" date="2023-06" db="EMBL/GenBank/DDBJ databases">
        <authorList>
            <person name="Swenson N.G."/>
            <person name="Wegrzyn J.L."/>
            <person name="Mcevoy S.L."/>
        </authorList>
    </citation>
    <scope>NUCLEOTIDE SEQUENCE</scope>
    <source>
        <strain evidence="13">NS2018</strain>
        <tissue evidence="13">Leaf</tissue>
    </source>
</reference>
<dbReference type="InterPro" id="IPR002401">
    <property type="entry name" value="Cyt_P450_E_grp-I"/>
</dbReference>
<gene>
    <name evidence="13" type="ORF">LWI29_000615</name>
</gene>
<feature type="transmembrane region" description="Helical" evidence="12">
    <location>
        <begin position="6"/>
        <end position="26"/>
    </location>
</feature>
<dbReference type="FunFam" id="1.10.630.10:FF:000011">
    <property type="entry name" value="Cytochrome P450 83B1"/>
    <property type="match status" value="1"/>
</dbReference>
<keyword evidence="12" id="KW-1133">Transmembrane helix</keyword>
<dbReference type="PRINTS" id="PR00385">
    <property type="entry name" value="P450"/>
</dbReference>
<feature type="binding site" description="axial binding residue" evidence="10">
    <location>
        <position position="444"/>
    </location>
    <ligand>
        <name>heme</name>
        <dbReference type="ChEBI" id="CHEBI:30413"/>
    </ligand>
    <ligandPart>
        <name>Fe</name>
        <dbReference type="ChEBI" id="CHEBI:18248"/>
    </ligandPart>
</feature>